<evidence type="ECO:0000313" key="1">
    <source>
        <dbReference type="EMBL" id="ESK93189.1"/>
    </source>
</evidence>
<accession>V2YND8</accession>
<protein>
    <submittedName>
        <fullName evidence="1">Uncharacterized protein</fullName>
    </submittedName>
</protein>
<dbReference type="HOGENOM" id="CLU_1360734_0_0_1"/>
<dbReference type="Proteomes" id="UP000017559">
    <property type="component" value="Unassembled WGS sequence"/>
</dbReference>
<proteinExistence type="predicted"/>
<organism evidence="1 2">
    <name type="scientific">Moniliophthora roreri (strain MCA 2997)</name>
    <name type="common">Cocoa frosty pod rot fungus</name>
    <name type="synonym">Crinipellis roreri</name>
    <dbReference type="NCBI Taxonomy" id="1381753"/>
    <lineage>
        <taxon>Eukaryota</taxon>
        <taxon>Fungi</taxon>
        <taxon>Dikarya</taxon>
        <taxon>Basidiomycota</taxon>
        <taxon>Agaricomycotina</taxon>
        <taxon>Agaricomycetes</taxon>
        <taxon>Agaricomycetidae</taxon>
        <taxon>Agaricales</taxon>
        <taxon>Marasmiineae</taxon>
        <taxon>Marasmiaceae</taxon>
        <taxon>Moniliophthora</taxon>
    </lineage>
</organism>
<dbReference type="KEGG" id="mrr:Moror_14649"/>
<dbReference type="AlphaFoldDB" id="V2YND8"/>
<sequence length="201" mass="22109">MLVFRYRVELASSNSNEMKDGLLDMRLAITLTPVNVPLAGVVAEVGSQALEHAPEPDSRSAAGLPPSQTSILGIADPGATKVYSLHILDTESWALGNPSTLASPKALTIRSLTCFGRILSLLEAFSDPNNSQVWTKDYGRPFLIMYAESKRLSPRSIDRILRLRSLFSLMAKPPCKFDHLTHHVLTHELWNSDAIPPGKTY</sequence>
<comment type="caution">
    <text evidence="1">The sequence shown here is derived from an EMBL/GenBank/DDBJ whole genome shotgun (WGS) entry which is preliminary data.</text>
</comment>
<dbReference type="EMBL" id="AWSO01000223">
    <property type="protein sequence ID" value="ESK93189.1"/>
    <property type="molecule type" value="Genomic_DNA"/>
</dbReference>
<evidence type="ECO:0000313" key="2">
    <source>
        <dbReference type="Proteomes" id="UP000017559"/>
    </source>
</evidence>
<reference evidence="1 2" key="1">
    <citation type="journal article" date="2014" name="BMC Genomics">
        <title>Genome and secretome analysis of the hemibiotrophic fungal pathogen, Moniliophthora roreri, which causes frosty pod rot disease of cacao: mechanisms of the biotrophic and necrotrophic phases.</title>
        <authorList>
            <person name="Meinhardt L.W."/>
            <person name="Costa G.G.L."/>
            <person name="Thomazella D.P.T."/>
            <person name="Teixeira P.J.P.L."/>
            <person name="Carazzolle M.F."/>
            <person name="Schuster S.C."/>
            <person name="Carlson J.E."/>
            <person name="Guiltinan M.J."/>
            <person name="Mieczkowski P."/>
            <person name="Farmer A."/>
            <person name="Ramaraj T."/>
            <person name="Crozier J."/>
            <person name="Davis R.E."/>
            <person name="Shao J."/>
            <person name="Melnick R.L."/>
            <person name="Pereira G.A.G."/>
            <person name="Bailey B.A."/>
        </authorList>
    </citation>
    <scope>NUCLEOTIDE SEQUENCE [LARGE SCALE GENOMIC DNA]</scope>
    <source>
        <strain evidence="1 2">MCA 2997</strain>
    </source>
</reference>
<name>V2YND8_MONRO</name>
<keyword evidence="2" id="KW-1185">Reference proteome</keyword>
<gene>
    <name evidence="1" type="ORF">Moror_14649</name>
</gene>